<sequence length="1729" mass="190674">MASNPTPAPALLIVKNLDDDASLCIQSRMGMTVTEFMKRLREPQTKPYPGSEVSRNNFIWPKHTDYEICDPTSAVYQRDSNDCSWSLRFRALGCYLPPPIRAAEPSEHPTGPRTPPLLPNNQAVEEPSAKPLTHPKPSVNGEQWKTLLKSRSSMNSFHRLSSENITAEQHLQLEEDLQLSDSEEEPEQTDLTTSADKLPSRPGSRHHHVVNTTQLQTFHSAESPRSVGNQLYGTLSRPVPVEHLINECSEIPPPFVSPLSTVGDDAFDCEPADIATHFENEVVIQSESSDRKEQMLLDRPAEKSGCSDSRSFSNLPGVPEPDVFRRLKVNVTFPETEHEVSNELSNENLTDRSDQDSLIPSPVTHRHQQAQINGVKPSAFDQNELKPFNSVDIHRDYVKRLLAESTAVLTAKHHCLVTGLSPVGDAVSWKTGVFSPDKENTLVPKPALTTHSPSKTRKDRVCASSTQSYSQMAHPLKSASTRRKQPRGVSVDEQIGDPLNRSFESPGIKPDDSLVQDGKTLPSLPSPTKRSVCPPATERTEQQPMDEGPDNKSQVFCAFPTNNQTNTHENQVHPPQPSTDSSISVKTELANTSNSSDSLKLEERKSECISIVKGTEIDPMVDCRHPTLNSTANATASDRVFMPPPDSATGKAKRQNLHPVEAKDDTSDVVNETKSSNTCSATSESLPLGGLDKQQTNSAPGATTLRAFPDKRWLFSDVALAKVRAKVHNVVQRFNTNKAHNRQDLLENIRATLAASVASGAHRDQPNAEGRKSRPRPLMGVLLVPVSIDAPLLPQRTENAALPHPVPLEQPSRLDGWSMTSPSLANTATFTAVGVQCEFPSPRPVSPTLLPSPPLDAVSDTRESQSATGQLPQCANCHDISRKSHVSSPSATASIVNSNFLEAQDLLLAVEEENRVHDTTVDHQLHLAGECNSEASQCWKSLVSVISDTQSVTPNNDLYHLLLRLDSLHRYPVQLIRVVRHFICAAYLLERSGDFERAAKILAEASGQIDHISRRMRRVEMKLIKRRVRPQKHTDHQSAATSDPCARARRDAGWMHLWYYGLSRIRSILSFREYRLRMQLAGTLHTEVEEEMAALQLPAEDSRILNNKPVPATSMNMSVETLQRLRRLIQLQGMVRQATFDWEEAEKLAVEVPPWLSDTHRPDESVRLTEKIDGDIARTVGGAHLSGWQTRTGTLLRFIDGIEKVHDVILRQLKSTLSEATAASSSDSVNRPVSDSEIATVKPPLVDKKQSDVDILPKNENFTGNSSPYTQVKSHKSRSKRKPAVQPVKSVPGEVSGSVPRDPDEAVKASSSPVHIQKNGLNRQENSGPKEKKVRKRQLVMSDDHRLWDNNNPPTMSFTPSTATNTDVDSESVASSMNNEPNSLADRGAKLSVKQKKPRNTRAPSKRNFQLKENEDVKHVHRNLCNAESHPSAKVKPREVGEVQQSSSKQSMKPLDPSVGCVTSTPTENGTHPSDTFSPEYPPSSPSPPVNRRRSKSLAPTYTTTRSSSPVDLQGKQERTKRKKARLCPATDSNDDNSEDNAYQPKRVRAAVPKSSQNDFSDSESNKSSSPPPPSYRPSVPAASLIVPRDRRSASVGRNLSARNNESAIRSANSTMSASQNSTSDSMGYSPTKQTMVNGTAETREKLGPAEAVPVYRVSRIVSSPQNSVRQLSDSSSSTVLPVRRSSTLNDADGKVSKDKFPSFYARWKNDPLCQSNSVAKSKSQHVHR</sequence>
<dbReference type="Proteomes" id="UP000286415">
    <property type="component" value="Unassembled WGS sequence"/>
</dbReference>
<organism evidence="2 3">
    <name type="scientific">Clonorchis sinensis</name>
    <name type="common">Chinese liver fluke</name>
    <dbReference type="NCBI Taxonomy" id="79923"/>
    <lineage>
        <taxon>Eukaryota</taxon>
        <taxon>Metazoa</taxon>
        <taxon>Spiralia</taxon>
        <taxon>Lophotrochozoa</taxon>
        <taxon>Platyhelminthes</taxon>
        <taxon>Trematoda</taxon>
        <taxon>Digenea</taxon>
        <taxon>Opisthorchiida</taxon>
        <taxon>Opisthorchiata</taxon>
        <taxon>Opisthorchiidae</taxon>
        <taxon>Clonorchis</taxon>
    </lineage>
</organism>
<feature type="compositionally biased region" description="Polar residues" evidence="1">
    <location>
        <begin position="1461"/>
        <end position="1477"/>
    </location>
</feature>
<protein>
    <submittedName>
        <fullName evidence="2">Uncharacterized protein</fullName>
    </submittedName>
</protein>
<reference evidence="2 3" key="2">
    <citation type="journal article" date="2021" name="Genomics">
        <title>High-quality reference genome for Clonorchis sinensis.</title>
        <authorList>
            <person name="Young N.D."/>
            <person name="Stroehlein A.J."/>
            <person name="Kinkar L."/>
            <person name="Wang T."/>
            <person name="Sohn W.M."/>
            <person name="Chang B.C.H."/>
            <person name="Kaur P."/>
            <person name="Weisz D."/>
            <person name="Dudchenko O."/>
            <person name="Aiden E.L."/>
            <person name="Korhonen P.K."/>
            <person name="Gasser R.B."/>
        </authorList>
    </citation>
    <scope>NUCLEOTIDE SEQUENCE [LARGE SCALE GENOMIC DNA]</scope>
    <source>
        <strain evidence="2">Cs-k2</strain>
    </source>
</reference>
<feature type="compositionally biased region" description="Polar residues" evidence="1">
    <location>
        <begin position="1309"/>
        <end position="1327"/>
    </location>
</feature>
<feature type="region of interest" description="Disordered" evidence="1">
    <location>
        <begin position="1664"/>
        <end position="1700"/>
    </location>
</feature>
<evidence type="ECO:0000256" key="1">
    <source>
        <dbReference type="SAM" id="MobiDB-lite"/>
    </source>
</evidence>
<accession>A0A3R7GHE4</accession>
<feature type="compositionally biased region" description="Polar residues" evidence="1">
    <location>
        <begin position="1498"/>
        <end position="1511"/>
    </location>
</feature>
<feature type="compositionally biased region" description="Polar residues" evidence="1">
    <location>
        <begin position="560"/>
        <end position="569"/>
    </location>
</feature>
<keyword evidence="3" id="KW-1185">Reference proteome</keyword>
<reference evidence="2 3" key="1">
    <citation type="journal article" date="2018" name="Biotechnol. Adv.">
        <title>Improved genomic resources and new bioinformatic workflow for the carcinogenic parasite Clonorchis sinensis: Biotechnological implications.</title>
        <authorList>
            <person name="Wang D."/>
            <person name="Korhonen P.K."/>
            <person name="Gasser R.B."/>
            <person name="Young N.D."/>
        </authorList>
    </citation>
    <scope>NUCLEOTIDE SEQUENCE [LARGE SCALE GENOMIC DNA]</scope>
    <source>
        <strain evidence="2">Cs-k2</strain>
    </source>
</reference>
<feature type="compositionally biased region" description="Polar residues" evidence="1">
    <location>
        <begin position="578"/>
        <end position="598"/>
    </location>
</feature>
<proteinExistence type="predicted"/>
<dbReference type="OrthoDB" id="6253311at2759"/>
<feature type="compositionally biased region" description="Polar residues" evidence="1">
    <location>
        <begin position="1664"/>
        <end position="1690"/>
    </location>
</feature>
<feature type="compositionally biased region" description="Basic and acidic residues" evidence="1">
    <location>
        <begin position="1245"/>
        <end position="1257"/>
    </location>
</feature>
<feature type="region of interest" description="Disordered" evidence="1">
    <location>
        <begin position="628"/>
        <end position="698"/>
    </location>
</feature>
<comment type="caution">
    <text evidence="2">The sequence shown here is derived from an EMBL/GenBank/DDBJ whole genome shotgun (WGS) entry which is preliminary data.</text>
</comment>
<name>A0A3R7GHE4_CLOSI</name>
<dbReference type="InParanoid" id="A0A3R7GHE4"/>
<feature type="compositionally biased region" description="Acidic residues" evidence="1">
    <location>
        <begin position="178"/>
        <end position="188"/>
    </location>
</feature>
<feature type="compositionally biased region" description="Polar residues" evidence="1">
    <location>
        <begin position="1596"/>
        <end position="1641"/>
    </location>
</feature>
<feature type="region of interest" description="Disordered" evidence="1">
    <location>
        <begin position="178"/>
        <end position="206"/>
    </location>
</feature>
<feature type="region of interest" description="Disordered" evidence="1">
    <location>
        <begin position="1220"/>
        <end position="1648"/>
    </location>
</feature>
<feature type="region of interest" description="Disordered" evidence="1">
    <location>
        <begin position="434"/>
        <end position="601"/>
    </location>
</feature>
<evidence type="ECO:0000313" key="3">
    <source>
        <dbReference type="Proteomes" id="UP000286415"/>
    </source>
</evidence>
<feature type="compositionally biased region" description="Polar residues" evidence="1">
    <location>
        <begin position="1349"/>
        <end position="1382"/>
    </location>
</feature>
<feature type="compositionally biased region" description="Polar residues" evidence="1">
    <location>
        <begin position="668"/>
        <end position="685"/>
    </location>
</feature>
<dbReference type="EMBL" id="NIRI02000042">
    <property type="protein sequence ID" value="KAG5452517.1"/>
    <property type="molecule type" value="Genomic_DNA"/>
</dbReference>
<feature type="region of interest" description="Disordered" evidence="1">
    <location>
        <begin position="102"/>
        <end position="141"/>
    </location>
</feature>
<evidence type="ECO:0000313" key="2">
    <source>
        <dbReference type="EMBL" id="KAG5452517.1"/>
    </source>
</evidence>
<feature type="compositionally biased region" description="Polar residues" evidence="1">
    <location>
        <begin position="1260"/>
        <end position="1272"/>
    </location>
</feature>
<feature type="compositionally biased region" description="Pro residues" evidence="1">
    <location>
        <begin position="1480"/>
        <end position="1489"/>
    </location>
</feature>
<gene>
    <name evidence="2" type="ORF">CSKR_103320</name>
</gene>
<feature type="compositionally biased region" description="Basic residues" evidence="1">
    <location>
        <begin position="1273"/>
        <end position="1283"/>
    </location>
</feature>